<comment type="caution">
    <text evidence="1">The sequence shown here is derived from an EMBL/GenBank/DDBJ whole genome shotgun (WGS) entry which is preliminary data.</text>
</comment>
<evidence type="ECO:0000313" key="1">
    <source>
        <dbReference type="EMBL" id="PXZ06501.1"/>
    </source>
</evidence>
<dbReference type="InterPro" id="IPR046100">
    <property type="entry name" value="DUF6037"/>
</dbReference>
<organism evidence="1 2">
    <name type="scientific">Gilliamella apicola</name>
    <dbReference type="NCBI Taxonomy" id="1196095"/>
    <lineage>
        <taxon>Bacteria</taxon>
        <taxon>Pseudomonadati</taxon>
        <taxon>Pseudomonadota</taxon>
        <taxon>Gammaproteobacteria</taxon>
        <taxon>Orbales</taxon>
        <taxon>Orbaceae</taxon>
        <taxon>Gilliamella</taxon>
    </lineage>
</organism>
<sequence length="190" mass="22347">MEMSSLRQLHQSMLQISVDMQQFQITTGLTSFDCLFSTRESPFILSLTSRGDNPHFFKFEVMKGYQIKPYFDGFYYELVEVLNNDFNTGKLEPKKFLDQLNTSLPKIASIRYSPTTSEIVRLRHDIIEEREKPYFDTWIYWHSEKRPNGASKENLKKTLLLLGKDAHQHSINMKASSKWSSIDLGHNWRK</sequence>
<dbReference type="Pfam" id="PF19503">
    <property type="entry name" value="DUF6037"/>
    <property type="match status" value="1"/>
</dbReference>
<dbReference type="EMBL" id="QGLR01000012">
    <property type="protein sequence ID" value="PXZ06501.1"/>
    <property type="molecule type" value="Genomic_DNA"/>
</dbReference>
<keyword evidence="2" id="KW-1185">Reference proteome</keyword>
<gene>
    <name evidence="1" type="ORF">DKK70_11095</name>
</gene>
<name>A0A2V4E5W3_9GAMM</name>
<accession>A0A2V4E5W3</accession>
<dbReference type="OrthoDB" id="6855992at2"/>
<reference evidence="1 2" key="1">
    <citation type="submission" date="2018-05" db="EMBL/GenBank/DDBJ databases">
        <title>Reference genomes for bee gut microbiota database.</title>
        <authorList>
            <person name="Ellegaard K.M."/>
        </authorList>
    </citation>
    <scope>NUCLEOTIDE SEQUENCE [LARGE SCALE GENOMIC DNA]</scope>
    <source>
        <strain evidence="1 2">ESL0182</strain>
    </source>
</reference>
<dbReference type="Proteomes" id="UP000247932">
    <property type="component" value="Unassembled WGS sequence"/>
</dbReference>
<evidence type="ECO:0000313" key="2">
    <source>
        <dbReference type="Proteomes" id="UP000247932"/>
    </source>
</evidence>
<protein>
    <submittedName>
        <fullName evidence="1">Uncharacterized protein</fullName>
    </submittedName>
</protein>
<dbReference type="RefSeq" id="WP_110434049.1">
    <property type="nucleotide sequence ID" value="NZ_QGLR01000012.1"/>
</dbReference>
<dbReference type="AlphaFoldDB" id="A0A2V4E5W3"/>
<proteinExistence type="predicted"/>